<dbReference type="Gene3D" id="2.70.98.70">
    <property type="match status" value="1"/>
</dbReference>
<dbReference type="Proteomes" id="UP000516134">
    <property type="component" value="Chromosome"/>
</dbReference>
<gene>
    <name evidence="3" type="ORF">H9L15_06645</name>
</gene>
<keyword evidence="4" id="KW-1185">Reference proteome</keyword>
<name>A0ABX6T312_9SPHN</name>
<feature type="domain" description="Heparinase II/III-like C-terminal" evidence="2">
    <location>
        <begin position="300"/>
        <end position="544"/>
    </location>
</feature>
<dbReference type="InterPro" id="IPR008929">
    <property type="entry name" value="Chondroitin_lyas"/>
</dbReference>
<evidence type="ECO:0000256" key="1">
    <source>
        <dbReference type="ARBA" id="ARBA00004196"/>
    </source>
</evidence>
<accession>A0ABX6T312</accession>
<sequence length="549" mass="58050">MSADQSAQSAVVRKLAKRPLFSRLFASGRQPLKLVAVPRDHVQGDRQRGEALLAGRFVLGSEAVSLSDLDFAALGTGGPMADALQGFSWLRDLAAASSREKGARVAESLAGGWLLAHGTRVDDAWRPDLWGERILFWTAYAPYILSSRDSGYRSALLNTLVRGARHLDANADKALPGLDRITAWAGLVTAGLLVQGGVRVARAESGLARALSTAQFEDGGLISRTPSQQALLVDRLALLRASYFAAKQSLPDTIEAAAAAALAALHGVTMGDGGLSSWQGGNHGEPARLHALIEGCGLRARPLRQARGWGYHRLSALGTVIVIDAAPPPPAKMAPSGCASTLAFEMSDGPQRLVINCGGPGALPTALPPELVEGLRTTAAHSTLVVSDTNSTAIMPDGSLGKGAEDVTISRSEDNDCSRLEASHDGYVRGFGLVHKRSLMLGNDGKEIRGADQMIAKGRRKIRDAAPYAIRFHLAPGVEPTITADRMGAILRSPGAPPWNFRCRGANLTVEESLTIDSRGRMVPTTQLVIQGEVAAIGGEVAWQFRRSS</sequence>
<proteinExistence type="predicted"/>
<protein>
    <submittedName>
        <fullName evidence="3">Heparinase II/III family protein</fullName>
    </submittedName>
</protein>
<dbReference type="RefSeq" id="WP_187715600.1">
    <property type="nucleotide sequence ID" value="NZ_BAABJC010000001.1"/>
</dbReference>
<evidence type="ECO:0000313" key="3">
    <source>
        <dbReference type="EMBL" id="QNP44179.1"/>
    </source>
</evidence>
<comment type="subcellular location">
    <subcellularLocation>
        <location evidence="1">Cell envelope</location>
    </subcellularLocation>
</comment>
<dbReference type="Pfam" id="PF07940">
    <property type="entry name" value="Hepar_II_III_C"/>
    <property type="match status" value="1"/>
</dbReference>
<dbReference type="EMBL" id="CP060780">
    <property type="protein sequence ID" value="QNP44179.1"/>
    <property type="molecule type" value="Genomic_DNA"/>
</dbReference>
<dbReference type="InterPro" id="IPR012480">
    <property type="entry name" value="Hepar_II_III_C"/>
</dbReference>
<evidence type="ECO:0000259" key="2">
    <source>
        <dbReference type="Pfam" id="PF07940"/>
    </source>
</evidence>
<organism evidence="3 4">
    <name type="scientific">Sphingomonas daechungensis</name>
    <dbReference type="NCBI Taxonomy" id="1176646"/>
    <lineage>
        <taxon>Bacteria</taxon>
        <taxon>Pseudomonadati</taxon>
        <taxon>Pseudomonadota</taxon>
        <taxon>Alphaproteobacteria</taxon>
        <taxon>Sphingomonadales</taxon>
        <taxon>Sphingomonadaceae</taxon>
        <taxon>Sphingomonas</taxon>
    </lineage>
</organism>
<evidence type="ECO:0000313" key="4">
    <source>
        <dbReference type="Proteomes" id="UP000516134"/>
    </source>
</evidence>
<reference evidence="3 4" key="1">
    <citation type="submission" date="2020-08" db="EMBL/GenBank/DDBJ databases">
        <title>Genome sequence of Sphingomonas daechungensis KACC 18115T.</title>
        <authorList>
            <person name="Hyun D.-W."/>
            <person name="Bae J.-W."/>
        </authorList>
    </citation>
    <scope>NUCLEOTIDE SEQUENCE [LARGE SCALE GENOMIC DNA]</scope>
    <source>
        <strain evidence="3 4">KACC 18115</strain>
    </source>
</reference>
<dbReference type="Gene3D" id="1.50.10.100">
    <property type="entry name" value="Chondroitin AC/alginate lyase"/>
    <property type="match status" value="1"/>
</dbReference>